<dbReference type="Pfam" id="PF05272">
    <property type="entry name" value="VapE-like_dom"/>
    <property type="match status" value="1"/>
</dbReference>
<feature type="domain" description="Virulence-associated protein E-like" evidence="1">
    <location>
        <begin position="473"/>
        <end position="688"/>
    </location>
</feature>
<organism evidence="2">
    <name type="scientific">uncultured Caudovirales phage</name>
    <dbReference type="NCBI Taxonomy" id="2100421"/>
    <lineage>
        <taxon>Viruses</taxon>
        <taxon>Duplodnaviria</taxon>
        <taxon>Heunggongvirae</taxon>
        <taxon>Uroviricota</taxon>
        <taxon>Caudoviricetes</taxon>
        <taxon>Peduoviridae</taxon>
        <taxon>Maltschvirus</taxon>
        <taxon>Maltschvirus maltsch</taxon>
    </lineage>
</organism>
<reference evidence="2" key="1">
    <citation type="submission" date="2020-04" db="EMBL/GenBank/DDBJ databases">
        <authorList>
            <person name="Chiriac C."/>
            <person name="Salcher M."/>
            <person name="Ghai R."/>
            <person name="Kavagutti S V."/>
        </authorList>
    </citation>
    <scope>NUCLEOTIDE SEQUENCE</scope>
</reference>
<evidence type="ECO:0000259" key="1">
    <source>
        <dbReference type="Pfam" id="PF05272"/>
    </source>
</evidence>
<dbReference type="EMBL" id="LR796316">
    <property type="protein sequence ID" value="CAB4136204.1"/>
    <property type="molecule type" value="Genomic_DNA"/>
</dbReference>
<name>A0A6J5LNS1_9CAUD</name>
<protein>
    <submittedName>
        <fullName evidence="2">Virulence-associated E</fullName>
    </submittedName>
</protein>
<dbReference type="EMBL" id="LR796829">
    <property type="protein sequence ID" value="CAB4168723.1"/>
    <property type="molecule type" value="Genomic_DNA"/>
</dbReference>
<evidence type="ECO:0000313" key="2">
    <source>
        <dbReference type="EMBL" id="CAB4136204.1"/>
    </source>
</evidence>
<dbReference type="PANTHER" id="PTHR34985:SF1">
    <property type="entry name" value="SLR0554 PROTEIN"/>
    <property type="match status" value="1"/>
</dbReference>
<dbReference type="InterPro" id="IPR007936">
    <property type="entry name" value="VapE-like_dom"/>
</dbReference>
<dbReference type="PANTHER" id="PTHR34985">
    <property type="entry name" value="SLR0554 PROTEIN"/>
    <property type="match status" value="1"/>
</dbReference>
<gene>
    <name evidence="2" type="ORF">UFOVP302_35</name>
    <name evidence="3" type="ORF">UFOVP579_35</name>
</gene>
<dbReference type="SUPFAM" id="SSF52540">
    <property type="entry name" value="P-loop containing nucleoside triphosphate hydrolases"/>
    <property type="match status" value="1"/>
</dbReference>
<proteinExistence type="predicted"/>
<evidence type="ECO:0000313" key="3">
    <source>
        <dbReference type="EMBL" id="CAB4168723.1"/>
    </source>
</evidence>
<accession>A0A6J5LNS1</accession>
<sequence length="822" mass="95631">MSIKNDGQLHIAIGKSRKEISWKNKETTWSKFVLKCATTHRTAETYTEYIAAKKPRQDEIKDIGGFVGGYLSGGRRKATAVLHRQLITLDLDFATFDFWSDFTLQYDCAALLYSTHKHSKETPRYRLIIPLSRQVFPEEYQAIARRIAGILNIELFDPTTFQPERLMYWPSTAKDGEYVFEQQDGPWLDADEILDTYHDWTDSSEWPISEKIDKLVKRSMVKQGDPLEKPGIVGSFCRTYGIADAIDKYLADTYEPTRENNRFSYLKGSTAGGLVVYDDKFAYSHHGSDPTGGKLCNAFDLVRVHLYGLMDEDQSPDTPVHRTASYEAMQNLATKDPEVRRQLGEERLKNAASDFSFVPDDDTEQSSEWMAELDVDRKGKYYNTIDNIVLILENDPAFRKAIYYDEFENRPVLRRNLPWRKINHKTRYIIDRDDANIEHYIEKVYGIASGTKLEKAMQVIYERHKVHPVREYLEGLRWDETPRVDNLLVEYMGAQDSEYVRAITRKTLCAAVARIFHPGIKFDYMLTFVGKQGLGKSSLIGKLGGEWFSDSFTTIQGKEAYEQIQGVWLIEVAELAGLRKAEAEHIKHYISKREDRYRVAYGRRTENFPRQCVFFGSTNRTDFLRDPTGNRRFWPVQLNESRKRDVFSLTPQDIAQIWAEAVHYYRQGEPLYLDKTMEAEAQKIQEIHSELDEREGLIHRYLDVPVPPDWEYMDTYSRRSFLNGDDELTRRDGMYLRNHISAAEIWCEAIGGMQKDMTSQNTKYIHDVMRKHPDWTEMETKMRFENYGVLKGYIRKEAKKSLFPHQRYTVATVAASNDITKN</sequence>
<dbReference type="InterPro" id="IPR027417">
    <property type="entry name" value="P-loop_NTPase"/>
</dbReference>